<reference evidence="1" key="1">
    <citation type="submission" date="2018-02" db="EMBL/GenBank/DDBJ databases">
        <title>The genomes of Aspergillus section Nigri reveals drivers in fungal speciation.</title>
        <authorList>
            <consortium name="DOE Joint Genome Institute"/>
            <person name="Vesth T.C."/>
            <person name="Nybo J."/>
            <person name="Theobald S."/>
            <person name="Brandl J."/>
            <person name="Frisvad J.C."/>
            <person name="Nielsen K.F."/>
            <person name="Lyhne E.K."/>
            <person name="Kogle M.E."/>
            <person name="Kuo A."/>
            <person name="Riley R."/>
            <person name="Clum A."/>
            <person name="Nolan M."/>
            <person name="Lipzen A."/>
            <person name="Salamov A."/>
            <person name="Henrissat B."/>
            <person name="Wiebenga A."/>
            <person name="De vries R.P."/>
            <person name="Grigoriev I.V."/>
            <person name="Mortensen U.H."/>
            <person name="Andersen M.R."/>
            <person name="Baker S.E."/>
        </authorList>
    </citation>
    <scope>NUCLEOTIDE SEQUENCE</scope>
    <source>
        <strain evidence="1">CBS 621.78</strain>
    </source>
</reference>
<evidence type="ECO:0000313" key="2">
    <source>
        <dbReference type="Proteomes" id="UP000249057"/>
    </source>
</evidence>
<dbReference type="Proteomes" id="UP000249057">
    <property type="component" value="Unassembled WGS sequence"/>
</dbReference>
<evidence type="ECO:0000313" key="1">
    <source>
        <dbReference type="EMBL" id="RAH46364.1"/>
    </source>
</evidence>
<gene>
    <name evidence="1" type="ORF">BO95DRAFT_463133</name>
</gene>
<organism evidence="1 2">
    <name type="scientific">Aspergillus brunneoviolaceus CBS 621.78</name>
    <dbReference type="NCBI Taxonomy" id="1450534"/>
    <lineage>
        <taxon>Eukaryota</taxon>
        <taxon>Fungi</taxon>
        <taxon>Dikarya</taxon>
        <taxon>Ascomycota</taxon>
        <taxon>Pezizomycotina</taxon>
        <taxon>Eurotiomycetes</taxon>
        <taxon>Eurotiomycetidae</taxon>
        <taxon>Eurotiales</taxon>
        <taxon>Aspergillaceae</taxon>
        <taxon>Aspergillus</taxon>
        <taxon>Aspergillus subgen. Circumdati</taxon>
    </lineage>
</organism>
<name>A0ACD1GAP5_9EURO</name>
<protein>
    <submittedName>
        <fullName evidence="1">Uncharacterized protein</fullName>
    </submittedName>
</protein>
<accession>A0ACD1GAP5</accession>
<sequence length="505" mass="55612">MADSTIPSPSQLALALALVKHKPVGTTMKDYFTRIRQFIKAGTPTDRPTSRDQFFDSVAFWQKAYEKSEAEQSKLLDRIYELEQRSEVLTAKLHGSNAVPKDLVQGSTKRKATLDASMAGTTTSRKKSKQQTQTQSRASMLTENLSNGLDGQLPEYLEEPTASFMRRFYALQKMLQRSPNTPAIVLAAGELCSVAENDILRAVQRQAGSSSEGRDASVVKNPSVSAILNSIYSAHQLLLRALKKVPSNESALQGRGQIIFHIVRLSETVIKALGTHCRFNAKQQLSTVASATKTRSSARLKRSKTGHSNDEIPSSTNDEVAQLMSLLLCRMALSLDRNCSKTSDLRNGFSYVLLSRVGELLCLFVFKDLHLRSDLEGDPTTNLSLPHGLKDAQLDEESVLAAEIEAKHLISPLERLLTVLNPPLLPEDLNCAVGIKGRLQSTLLQAVFGQDSRFGEALRPLRHDDTLTISLNTTPLPEQSVSEWFVQETWRLLGWDLVAGSSLGG</sequence>
<keyword evidence="2" id="KW-1185">Reference proteome</keyword>
<proteinExistence type="predicted"/>
<dbReference type="EMBL" id="KZ825338">
    <property type="protein sequence ID" value="RAH46364.1"/>
    <property type="molecule type" value="Genomic_DNA"/>
</dbReference>